<evidence type="ECO:0000313" key="3">
    <source>
        <dbReference type="EMBL" id="KAK4249942.1"/>
    </source>
</evidence>
<feature type="signal peptide" evidence="2">
    <location>
        <begin position="1"/>
        <end position="20"/>
    </location>
</feature>
<keyword evidence="2" id="KW-0732">Signal</keyword>
<evidence type="ECO:0000256" key="2">
    <source>
        <dbReference type="SAM" id="SignalP"/>
    </source>
</evidence>
<name>A0AAN7CZH2_9PEZI</name>
<organism evidence="3 4">
    <name type="scientific">Corynascus novoguineensis</name>
    <dbReference type="NCBI Taxonomy" id="1126955"/>
    <lineage>
        <taxon>Eukaryota</taxon>
        <taxon>Fungi</taxon>
        <taxon>Dikarya</taxon>
        <taxon>Ascomycota</taxon>
        <taxon>Pezizomycotina</taxon>
        <taxon>Sordariomycetes</taxon>
        <taxon>Sordariomycetidae</taxon>
        <taxon>Sordariales</taxon>
        <taxon>Chaetomiaceae</taxon>
        <taxon>Corynascus</taxon>
    </lineage>
</organism>
<sequence>MRYSLSACWALVFAPQLATAWFDPRFNATENLRPNNITGLDYRIYPYIGSYYNGTVRFTLNLRNDTESPMPNEVCSDFINDKIQIEWNALLTIAKPDPKDDNPVLFTMQAWDKGFDFLGDYSAYQHSSSRSILFGKPKWFLFMPTETRSDGAYKLWGNHTIDPGLTEELAFNLTEVCPPRGQNFVSDSELDDYLFEGDMLQPYPPEWSDENPASGWATRVSMPRIDITFDDNRASGQIAGMFSISSRKTKLVGYLTAEFSGNVDSKRSDNLLLGKAKPEWTPTLGFSGKTLDSSGTRRAALGNGLLTLILVISVLFLAL</sequence>
<keyword evidence="1" id="KW-0472">Membrane</keyword>
<feature type="chain" id="PRO_5042925387" evidence="2">
    <location>
        <begin position="21"/>
        <end position="319"/>
    </location>
</feature>
<dbReference type="EMBL" id="MU857618">
    <property type="protein sequence ID" value="KAK4249942.1"/>
    <property type="molecule type" value="Genomic_DNA"/>
</dbReference>
<accession>A0AAN7CZH2</accession>
<keyword evidence="1" id="KW-0812">Transmembrane</keyword>
<feature type="transmembrane region" description="Helical" evidence="1">
    <location>
        <begin position="299"/>
        <end position="318"/>
    </location>
</feature>
<evidence type="ECO:0000313" key="4">
    <source>
        <dbReference type="Proteomes" id="UP001303647"/>
    </source>
</evidence>
<gene>
    <name evidence="3" type="ORF">C7999DRAFT_29617</name>
</gene>
<dbReference type="Proteomes" id="UP001303647">
    <property type="component" value="Unassembled WGS sequence"/>
</dbReference>
<evidence type="ECO:0000256" key="1">
    <source>
        <dbReference type="SAM" id="Phobius"/>
    </source>
</evidence>
<reference evidence="3" key="1">
    <citation type="journal article" date="2023" name="Mol. Phylogenet. Evol.">
        <title>Genome-scale phylogeny and comparative genomics of the fungal order Sordariales.</title>
        <authorList>
            <person name="Hensen N."/>
            <person name="Bonometti L."/>
            <person name="Westerberg I."/>
            <person name="Brannstrom I.O."/>
            <person name="Guillou S."/>
            <person name="Cros-Aarteil S."/>
            <person name="Calhoun S."/>
            <person name="Haridas S."/>
            <person name="Kuo A."/>
            <person name="Mondo S."/>
            <person name="Pangilinan J."/>
            <person name="Riley R."/>
            <person name="LaButti K."/>
            <person name="Andreopoulos B."/>
            <person name="Lipzen A."/>
            <person name="Chen C."/>
            <person name="Yan M."/>
            <person name="Daum C."/>
            <person name="Ng V."/>
            <person name="Clum A."/>
            <person name="Steindorff A."/>
            <person name="Ohm R.A."/>
            <person name="Martin F."/>
            <person name="Silar P."/>
            <person name="Natvig D.O."/>
            <person name="Lalanne C."/>
            <person name="Gautier V."/>
            <person name="Ament-Velasquez S.L."/>
            <person name="Kruys A."/>
            <person name="Hutchinson M.I."/>
            <person name="Powell A.J."/>
            <person name="Barry K."/>
            <person name="Miller A.N."/>
            <person name="Grigoriev I.V."/>
            <person name="Debuchy R."/>
            <person name="Gladieux P."/>
            <person name="Hiltunen Thoren M."/>
            <person name="Johannesson H."/>
        </authorList>
    </citation>
    <scope>NUCLEOTIDE SEQUENCE</scope>
    <source>
        <strain evidence="3">CBS 359.72</strain>
    </source>
</reference>
<keyword evidence="4" id="KW-1185">Reference proteome</keyword>
<reference evidence="3" key="2">
    <citation type="submission" date="2023-05" db="EMBL/GenBank/DDBJ databases">
        <authorList>
            <consortium name="Lawrence Berkeley National Laboratory"/>
            <person name="Steindorff A."/>
            <person name="Hensen N."/>
            <person name="Bonometti L."/>
            <person name="Westerberg I."/>
            <person name="Brannstrom I.O."/>
            <person name="Guillou S."/>
            <person name="Cros-Aarteil S."/>
            <person name="Calhoun S."/>
            <person name="Haridas S."/>
            <person name="Kuo A."/>
            <person name="Mondo S."/>
            <person name="Pangilinan J."/>
            <person name="Riley R."/>
            <person name="Labutti K."/>
            <person name="Andreopoulos B."/>
            <person name="Lipzen A."/>
            <person name="Chen C."/>
            <person name="Yanf M."/>
            <person name="Daum C."/>
            <person name="Ng V."/>
            <person name="Clum A."/>
            <person name="Ohm R."/>
            <person name="Martin F."/>
            <person name="Silar P."/>
            <person name="Natvig D."/>
            <person name="Lalanne C."/>
            <person name="Gautier V."/>
            <person name="Ament-Velasquez S.L."/>
            <person name="Kruys A."/>
            <person name="Hutchinson M.I."/>
            <person name="Powell A.J."/>
            <person name="Barry K."/>
            <person name="Miller A.N."/>
            <person name="Grigoriev I.V."/>
            <person name="Debuchy R."/>
            <person name="Gladieux P."/>
            <person name="Thoren M.H."/>
            <person name="Johannesson H."/>
        </authorList>
    </citation>
    <scope>NUCLEOTIDE SEQUENCE</scope>
    <source>
        <strain evidence="3">CBS 359.72</strain>
    </source>
</reference>
<keyword evidence="1" id="KW-1133">Transmembrane helix</keyword>
<dbReference type="AlphaFoldDB" id="A0AAN7CZH2"/>
<protein>
    <submittedName>
        <fullName evidence="3">Uncharacterized protein</fullName>
    </submittedName>
</protein>
<proteinExistence type="predicted"/>
<comment type="caution">
    <text evidence="3">The sequence shown here is derived from an EMBL/GenBank/DDBJ whole genome shotgun (WGS) entry which is preliminary data.</text>
</comment>